<dbReference type="PANTHER" id="PTHR31100">
    <property type="entry name" value="AT-HOOK MOTIF NUCLEAR-LOCALIZED PROTEIN 15"/>
    <property type="match status" value="1"/>
</dbReference>
<proteinExistence type="predicted"/>
<feature type="domain" description="PPC" evidence="6">
    <location>
        <begin position="74"/>
        <end position="217"/>
    </location>
</feature>
<evidence type="ECO:0000256" key="5">
    <source>
        <dbReference type="SAM" id="MobiDB-lite"/>
    </source>
</evidence>
<dbReference type="GO" id="GO:0003680">
    <property type="term" value="F:minor groove of adenine-thymine-rich DNA binding"/>
    <property type="evidence" value="ECO:0007669"/>
    <property type="project" value="InterPro"/>
</dbReference>
<keyword evidence="4" id="KW-0539">Nucleus</keyword>
<comment type="caution">
    <text evidence="7">The sequence shown here is derived from an EMBL/GenBank/DDBJ whole genome shotgun (WGS) entry which is preliminary data.</text>
</comment>
<dbReference type="AlphaFoldDB" id="A0A396I044"/>
<dbReference type="Pfam" id="PF03479">
    <property type="entry name" value="PCC"/>
    <property type="match status" value="1"/>
</dbReference>
<dbReference type="OMA" id="MADYKDY"/>
<evidence type="ECO:0000256" key="1">
    <source>
        <dbReference type="ARBA" id="ARBA00023015"/>
    </source>
</evidence>
<feature type="region of interest" description="Disordered" evidence="5">
    <location>
        <begin position="25"/>
        <end position="71"/>
    </location>
</feature>
<dbReference type="InterPro" id="IPR014476">
    <property type="entry name" value="AHL15-29"/>
</dbReference>
<gene>
    <name evidence="7" type="ORF">MtrunA17_Chr5g0441441</name>
</gene>
<dbReference type="PROSITE" id="PS51742">
    <property type="entry name" value="PPC"/>
    <property type="match status" value="1"/>
</dbReference>
<dbReference type="EMBL" id="PSQE01000005">
    <property type="protein sequence ID" value="RHN57534.1"/>
    <property type="molecule type" value="Genomic_DNA"/>
</dbReference>
<dbReference type="OrthoDB" id="1436897at2759"/>
<accession>A0A396I044</accession>
<keyword evidence="3" id="KW-0804">Transcription</keyword>
<dbReference type="CDD" id="cd11378">
    <property type="entry name" value="DUF296"/>
    <property type="match status" value="1"/>
</dbReference>
<dbReference type="SUPFAM" id="SSF117856">
    <property type="entry name" value="AF0104/ALDC/Ptd012-like"/>
    <property type="match status" value="1"/>
</dbReference>
<dbReference type="Proteomes" id="UP000265566">
    <property type="component" value="Chromosome 5"/>
</dbReference>
<dbReference type="Gramene" id="rna33093">
    <property type="protein sequence ID" value="RHN57534.1"/>
    <property type="gene ID" value="gene33093"/>
</dbReference>
<evidence type="ECO:0000313" key="7">
    <source>
        <dbReference type="EMBL" id="RHN57534.1"/>
    </source>
</evidence>
<name>A0A396I044_MEDTR</name>
<dbReference type="PANTHER" id="PTHR31100:SF63">
    <property type="entry name" value="AT-HOOK MOTIF NUCLEAR-LOCALIZED PROTEIN"/>
    <property type="match status" value="1"/>
</dbReference>
<dbReference type="Gene3D" id="3.30.1330.80">
    <property type="entry name" value="Hypothetical protein, similar to alpha- acetolactate decarboxylase, domain 2"/>
    <property type="match status" value="1"/>
</dbReference>
<reference evidence="7" key="1">
    <citation type="journal article" date="2018" name="Nat. Plants">
        <title>Whole-genome landscape of Medicago truncatula symbiotic genes.</title>
        <authorList>
            <person name="Pecrix Y."/>
            <person name="Gamas P."/>
            <person name="Carrere S."/>
        </authorList>
    </citation>
    <scope>NUCLEOTIDE SEQUENCE</scope>
    <source>
        <tissue evidence="7">Leaves</tissue>
    </source>
</reference>
<keyword evidence="1" id="KW-0805">Transcription regulation</keyword>
<keyword evidence="2" id="KW-0238">DNA-binding</keyword>
<evidence type="ECO:0000256" key="3">
    <source>
        <dbReference type="ARBA" id="ARBA00023163"/>
    </source>
</evidence>
<dbReference type="InterPro" id="IPR005175">
    <property type="entry name" value="PPC_dom"/>
</dbReference>
<evidence type="ECO:0000256" key="2">
    <source>
        <dbReference type="ARBA" id="ARBA00023125"/>
    </source>
</evidence>
<organism evidence="7">
    <name type="scientific">Medicago truncatula</name>
    <name type="common">Barrel medic</name>
    <name type="synonym">Medicago tribuloides</name>
    <dbReference type="NCBI Taxonomy" id="3880"/>
    <lineage>
        <taxon>Eukaryota</taxon>
        <taxon>Viridiplantae</taxon>
        <taxon>Streptophyta</taxon>
        <taxon>Embryophyta</taxon>
        <taxon>Tracheophyta</taxon>
        <taxon>Spermatophyta</taxon>
        <taxon>Magnoliopsida</taxon>
        <taxon>eudicotyledons</taxon>
        <taxon>Gunneridae</taxon>
        <taxon>Pentapetalae</taxon>
        <taxon>rosids</taxon>
        <taxon>fabids</taxon>
        <taxon>Fabales</taxon>
        <taxon>Fabaceae</taxon>
        <taxon>Papilionoideae</taxon>
        <taxon>50 kb inversion clade</taxon>
        <taxon>NPAAA clade</taxon>
        <taxon>Hologalegina</taxon>
        <taxon>IRL clade</taxon>
        <taxon>Trifolieae</taxon>
        <taxon>Medicago</taxon>
    </lineage>
</organism>
<evidence type="ECO:0000259" key="6">
    <source>
        <dbReference type="PROSITE" id="PS51742"/>
    </source>
</evidence>
<sequence length="230" mass="25067">MAPSSLSPNSLENNLVRVEGGNMVSHITTTNNNNNDTLMPTPIPSHLPQKKPRGRPPGSKNKPKPPVNIEENMDNNMKMIYIEIPSGKDIVGEIINCAHRYQASITVSRGYGLVTNVTLLNPKTHFPTPPMIGPFEMTSLLGTYVNINCRRNTLNHPPCSCFSILLSGHGAVVYGGTVGGTIIAASNVWIQATLCKNLDHYQSISNNNNNHDNNVVNLSTFDDVATFPNH</sequence>
<protein>
    <submittedName>
        <fullName evidence="7">Putative PPC domain-containing protein</fullName>
    </submittedName>
</protein>
<evidence type="ECO:0000256" key="4">
    <source>
        <dbReference type="ARBA" id="ARBA00023242"/>
    </source>
</evidence>